<name>A0A8X6VHK0_TRICX</name>
<accession>A0A8X6VHK0</accession>
<organism evidence="1 2">
    <name type="scientific">Trichonephila clavipes</name>
    <name type="common">Golden silk orbweaver</name>
    <name type="synonym">Nephila clavipes</name>
    <dbReference type="NCBI Taxonomy" id="2585209"/>
    <lineage>
        <taxon>Eukaryota</taxon>
        <taxon>Metazoa</taxon>
        <taxon>Ecdysozoa</taxon>
        <taxon>Arthropoda</taxon>
        <taxon>Chelicerata</taxon>
        <taxon>Arachnida</taxon>
        <taxon>Araneae</taxon>
        <taxon>Araneomorphae</taxon>
        <taxon>Entelegynae</taxon>
        <taxon>Araneoidea</taxon>
        <taxon>Nephilidae</taxon>
        <taxon>Trichonephila</taxon>
    </lineage>
</organism>
<gene>
    <name evidence="1" type="ORF">TNCV_665601</name>
</gene>
<dbReference type="EMBL" id="BMAU01021319">
    <property type="protein sequence ID" value="GFY12994.1"/>
    <property type="molecule type" value="Genomic_DNA"/>
</dbReference>
<proteinExistence type="predicted"/>
<dbReference type="AlphaFoldDB" id="A0A8X6VHK0"/>
<evidence type="ECO:0000313" key="1">
    <source>
        <dbReference type="EMBL" id="GFY12994.1"/>
    </source>
</evidence>
<sequence>MHTEQSGHSRLMLYDSLWSPLSHGKGKKQLLKALAEHSGTAFTPRVTLPREYSLYVLHPFRPEAPHRHDEAASRTQVIS</sequence>
<protein>
    <submittedName>
        <fullName evidence="1">Uncharacterized protein</fullName>
    </submittedName>
</protein>
<comment type="caution">
    <text evidence="1">The sequence shown here is derived from an EMBL/GenBank/DDBJ whole genome shotgun (WGS) entry which is preliminary data.</text>
</comment>
<keyword evidence="2" id="KW-1185">Reference proteome</keyword>
<dbReference type="Proteomes" id="UP000887159">
    <property type="component" value="Unassembled WGS sequence"/>
</dbReference>
<reference evidence="1" key="1">
    <citation type="submission" date="2020-08" db="EMBL/GenBank/DDBJ databases">
        <title>Multicomponent nature underlies the extraordinary mechanical properties of spider dragline silk.</title>
        <authorList>
            <person name="Kono N."/>
            <person name="Nakamura H."/>
            <person name="Mori M."/>
            <person name="Yoshida Y."/>
            <person name="Ohtoshi R."/>
            <person name="Malay A.D."/>
            <person name="Moran D.A.P."/>
            <person name="Tomita M."/>
            <person name="Numata K."/>
            <person name="Arakawa K."/>
        </authorList>
    </citation>
    <scope>NUCLEOTIDE SEQUENCE</scope>
</reference>
<evidence type="ECO:0000313" key="2">
    <source>
        <dbReference type="Proteomes" id="UP000887159"/>
    </source>
</evidence>